<evidence type="ECO:0000256" key="1">
    <source>
        <dbReference type="ARBA" id="ARBA00022723"/>
    </source>
</evidence>
<dbReference type="SUPFAM" id="SSF53659">
    <property type="entry name" value="Isocitrate/Isopropylmalate dehydrogenase-like"/>
    <property type="match status" value="1"/>
</dbReference>
<keyword evidence="5" id="KW-1185">Reference proteome</keyword>
<dbReference type="RefSeq" id="WP_048875681.1">
    <property type="nucleotide sequence ID" value="NZ_CP011126.1"/>
</dbReference>
<accession>A0ABN4HRT2</accession>
<dbReference type="EMBL" id="CP011126">
    <property type="protein sequence ID" value="AKQ34001.1"/>
    <property type="molecule type" value="Genomic_DNA"/>
</dbReference>
<protein>
    <submittedName>
        <fullName evidence="4">4-hydroxythreonine-4-phosphate dehydrogenase</fullName>
    </submittedName>
</protein>
<keyword evidence="2" id="KW-0560">Oxidoreductase</keyword>
<keyword evidence="3" id="KW-0520">NAD</keyword>
<dbReference type="InterPro" id="IPR005255">
    <property type="entry name" value="PdxA_fam"/>
</dbReference>
<evidence type="ECO:0000256" key="2">
    <source>
        <dbReference type="ARBA" id="ARBA00023002"/>
    </source>
</evidence>
<reference evidence="4 5" key="1">
    <citation type="journal article" date="2015" name="Genome Biol. Evol.">
        <title>Distinctive Genome Reduction Rates Revealed by Genomic Analyses of Two Coxiella-Like Endosymbionts in Ticks.</title>
        <authorList>
            <person name="Gottlieb Y."/>
            <person name="Lalzar I."/>
            <person name="Klasson L."/>
        </authorList>
    </citation>
    <scope>NUCLEOTIDE SEQUENCE [LARGE SCALE GENOMIC DNA]</scope>
    <source>
        <strain evidence="4 5">CRt</strain>
    </source>
</reference>
<proteinExistence type="predicted"/>
<organism evidence="4 5">
    <name type="scientific">Candidatus Coxiella mudrowiae</name>
    <dbReference type="NCBI Taxonomy" id="2054173"/>
    <lineage>
        <taxon>Bacteria</taxon>
        <taxon>Pseudomonadati</taxon>
        <taxon>Pseudomonadota</taxon>
        <taxon>Gammaproteobacteria</taxon>
        <taxon>Legionellales</taxon>
        <taxon>Coxiellaceae</taxon>
        <taxon>Coxiella</taxon>
    </lineage>
</organism>
<evidence type="ECO:0000313" key="5">
    <source>
        <dbReference type="Proteomes" id="UP000063965"/>
    </source>
</evidence>
<evidence type="ECO:0000313" key="4">
    <source>
        <dbReference type="EMBL" id="AKQ34001.1"/>
    </source>
</evidence>
<dbReference type="Pfam" id="PF04166">
    <property type="entry name" value="PdxA"/>
    <property type="match status" value="1"/>
</dbReference>
<dbReference type="PANTHER" id="PTHR30004">
    <property type="entry name" value="4-HYDROXYTHREONINE-4-PHOSPHATE DEHYDROGENASE"/>
    <property type="match status" value="1"/>
</dbReference>
<name>A0ABN4HRT2_9COXI</name>
<sequence>MTPIVITPGEPAGIGPDIVIQLAQHKLSMPLVVIADHTLLMERAKVLGLEIPNNLTIRHIPLKVRSIMGKPTPANAQYVLETLQVAAEGCLNGNYKALVTGPVSKTVINDAGIPFTGHTEWLAKHAKVEQTVMLFVADALKVALYTTHVPLSQVSDLIEKLPLEKCIRLLNVGLKKYFLIKKPTIALCGVNPHAGENGHLGKEELSTIIPVVRALNQEGFSLIGPLPADTAFTPRTIESCDAILAMYHDQGLGPIKALKFGSVVNMTLGLPYIRTSVDHGTAFDLAGTGLADEKSLITAIKLAAKNA</sequence>
<dbReference type="Proteomes" id="UP000063965">
    <property type="component" value="Chromosome"/>
</dbReference>
<keyword evidence="1" id="KW-0479">Metal-binding</keyword>
<dbReference type="NCBIfam" id="TIGR00557">
    <property type="entry name" value="pdxA"/>
    <property type="match status" value="1"/>
</dbReference>
<evidence type="ECO:0000256" key="3">
    <source>
        <dbReference type="ARBA" id="ARBA00023027"/>
    </source>
</evidence>
<gene>
    <name evidence="4" type="primary">pdxA</name>
    <name evidence="4" type="ORF">CleRT_15150</name>
</gene>
<dbReference type="Gene3D" id="3.40.718.10">
    <property type="entry name" value="Isopropylmalate Dehydrogenase"/>
    <property type="match status" value="1"/>
</dbReference>
<dbReference type="PANTHER" id="PTHR30004:SF5">
    <property type="entry name" value="4-HYDROXYTHREONINE-4-PHOSPHATE DEHYDROGENASE"/>
    <property type="match status" value="1"/>
</dbReference>